<dbReference type="Proteomes" id="UP000005868">
    <property type="component" value="Chromosome"/>
</dbReference>
<accession>G7V6T7</accession>
<evidence type="ECO:0000313" key="3">
    <source>
        <dbReference type="EMBL" id="AER66046.1"/>
    </source>
</evidence>
<name>G7V6T7_THELD</name>
<dbReference type="HOGENOM" id="CLU_089327_0_0_0"/>
<comment type="catalytic activity">
    <reaction evidence="1">
        <text>Endonucleolytic cleavage of DNA to give specific double-stranded fragments with terminal 5'-phosphates.</text>
        <dbReference type="EC" id="3.1.21.4"/>
    </reaction>
</comment>
<keyword evidence="1 3" id="KW-0378">Hydrolase</keyword>
<dbReference type="Pfam" id="PF04556">
    <property type="entry name" value="DpnII"/>
    <property type="match status" value="1"/>
</dbReference>
<sequence length="300" mass="34721">MKKICEIAELSEDEFFSYFIKNLKVKITKWDYFVNWEKVIKNVKPIERELNLLNCLIGKEDFIREASELILEYPQVIKAIPKLLAIRENSIEILVDVTKFIYKAFDFTINKPNREKATDFARFLLDSGIGKFLKDREIKNLVDYVTGVEVGLDSNARKNRTGSLMESIVEVFVADACAVNNADYISQATASKIKNKWGINIQIDKSSRQIDFAINKNNKLYFIETNFYGGGGSKLKSTAGEYITMNQFWNKQGIEFLWITDGQGWVSTQLPLREYFNQADYLLNLDMLQKGYLNKILKKF</sequence>
<evidence type="ECO:0000313" key="4">
    <source>
        <dbReference type="Proteomes" id="UP000005868"/>
    </source>
</evidence>
<evidence type="ECO:0000259" key="2">
    <source>
        <dbReference type="Pfam" id="PF04556"/>
    </source>
</evidence>
<dbReference type="EMBL" id="CP003096">
    <property type="protein sequence ID" value="AER66046.1"/>
    <property type="molecule type" value="Genomic_DNA"/>
</dbReference>
<dbReference type="GO" id="GO:0009036">
    <property type="term" value="F:type II site-specific deoxyribonuclease activity"/>
    <property type="evidence" value="ECO:0007669"/>
    <property type="project" value="UniProtKB-UniRule"/>
</dbReference>
<dbReference type="InterPro" id="IPR007637">
    <property type="entry name" value="Restrct_endonuc_II_DpnII-like"/>
</dbReference>
<dbReference type="GO" id="GO:0009307">
    <property type="term" value="P:DNA restriction-modification system"/>
    <property type="evidence" value="ECO:0007669"/>
    <property type="project" value="UniProtKB-UniRule"/>
</dbReference>
<keyword evidence="1" id="KW-0255">Endonuclease</keyword>
<keyword evidence="1" id="KW-0680">Restriction system</keyword>
<protein>
    <recommendedName>
        <fullName evidence="1">Type-2 restriction enzyme</fullName>
        <ecNumber evidence="1">3.1.21.4</ecNumber>
    </recommendedName>
</protein>
<evidence type="ECO:0000256" key="1">
    <source>
        <dbReference type="PIRNR" id="PIRNR016080"/>
    </source>
</evidence>
<dbReference type="OrthoDB" id="9771872at2"/>
<dbReference type="KEGG" id="tli:Tlie_0307"/>
<dbReference type="InterPro" id="IPR021191">
    <property type="entry name" value="Restrct_endonuc_II_DpnII"/>
</dbReference>
<reference evidence="3 4" key="2">
    <citation type="journal article" date="2012" name="Stand. Genomic Sci.">
        <title>Genome sequence of the moderately thermophilic, amino-acid-degrading and sulfur-reducing bacterium Thermovirga lienii type strain (Cas60314(T)).</title>
        <authorList>
            <person name="Goker M."/>
            <person name="Saunders E."/>
            <person name="Lapidus A."/>
            <person name="Nolan M."/>
            <person name="Lucas S."/>
            <person name="Hammon N."/>
            <person name="Deshpande S."/>
            <person name="Cheng J.F."/>
            <person name="Han C."/>
            <person name="Tapia R."/>
            <person name="Goodwin L.A."/>
            <person name="Pitluck S."/>
            <person name="Liolios K."/>
            <person name="Mavromatis K."/>
            <person name="Pagani I."/>
            <person name="Ivanova N."/>
            <person name="Mikhailova N."/>
            <person name="Pati A."/>
            <person name="Chen A."/>
            <person name="Palaniappan K."/>
            <person name="Land M."/>
            <person name="Chang Y.J."/>
            <person name="Jeffries C.D."/>
            <person name="Brambilla E.M."/>
            <person name="Rohde M."/>
            <person name="Spring S."/>
            <person name="Detter J.C."/>
            <person name="Woyke T."/>
            <person name="Bristow J."/>
            <person name="Eisen J.A."/>
            <person name="Markowitz V."/>
            <person name="Hugenholtz P."/>
            <person name="Kyrpides N.C."/>
            <person name="Klenk H.P."/>
        </authorList>
    </citation>
    <scope>NUCLEOTIDE SEQUENCE [LARGE SCALE GENOMIC DNA]</scope>
    <source>
        <strain evidence="4">ATCC BAA-1197 / DSM 17291 / Cas60314</strain>
    </source>
</reference>
<dbReference type="REBASE" id="41266">
    <property type="entry name" value="Tli17291ORF306P"/>
</dbReference>
<dbReference type="AlphaFoldDB" id="G7V6T7"/>
<comment type="similarity">
    <text evidence="1">Belongs to the DpnII type II restriction endonuclease family.</text>
</comment>
<organism evidence="3 4">
    <name type="scientific">Thermovirga lienii (strain ATCC BAA-1197 / DSM 17291 / Cas60314)</name>
    <dbReference type="NCBI Taxonomy" id="580340"/>
    <lineage>
        <taxon>Bacteria</taxon>
        <taxon>Thermotogati</taxon>
        <taxon>Synergistota</taxon>
        <taxon>Synergistia</taxon>
        <taxon>Synergistales</taxon>
        <taxon>Thermovirgaceae</taxon>
        <taxon>Thermovirga</taxon>
    </lineage>
</organism>
<dbReference type="eggNOG" id="ENOG502Z7V5">
    <property type="taxonomic scope" value="Bacteria"/>
</dbReference>
<dbReference type="PIRSF" id="PIRSF016080">
    <property type="entry name" value="Restrict_endonuc_II_DpmII"/>
    <property type="match status" value="1"/>
</dbReference>
<dbReference type="STRING" id="580340.Tlie_0307"/>
<comment type="function">
    <text evidence="1">A P subtype restriction enzyme that recognizes the double-stranded unmethylated sequence 5'-GATC-3'.</text>
</comment>
<keyword evidence="1" id="KW-0540">Nuclease</keyword>
<dbReference type="GO" id="GO:0003677">
    <property type="term" value="F:DNA binding"/>
    <property type="evidence" value="ECO:0007669"/>
    <property type="project" value="UniProtKB-UniRule"/>
</dbReference>
<keyword evidence="4" id="KW-1185">Reference proteome</keyword>
<dbReference type="EC" id="3.1.21.4" evidence="1"/>
<proteinExistence type="inferred from homology"/>
<feature type="domain" description="Restriction endonuclease type II DpnII-like" evidence="2">
    <location>
        <begin position="16"/>
        <end position="295"/>
    </location>
</feature>
<reference evidence="4" key="1">
    <citation type="submission" date="2011-10" db="EMBL/GenBank/DDBJ databases">
        <title>The complete genome of chromosome of Thermovirga lienii DSM 17291.</title>
        <authorList>
            <consortium name="US DOE Joint Genome Institute (JGI-PGF)"/>
            <person name="Lucas S."/>
            <person name="Copeland A."/>
            <person name="Lapidus A."/>
            <person name="Glavina del Rio T."/>
            <person name="Dalin E."/>
            <person name="Tice H."/>
            <person name="Bruce D."/>
            <person name="Goodwin L."/>
            <person name="Pitluck S."/>
            <person name="Peters L."/>
            <person name="Mikhailova N."/>
            <person name="Saunders E."/>
            <person name="Kyrpides N."/>
            <person name="Mavromatis K."/>
            <person name="Ivanova N."/>
            <person name="Last F.I."/>
            <person name="Brettin T."/>
            <person name="Detter J.C."/>
            <person name="Han C."/>
            <person name="Larimer F."/>
            <person name="Land M."/>
            <person name="Hauser L."/>
            <person name="Markowitz V."/>
            <person name="Cheng J.-F."/>
            <person name="Hugenholtz P."/>
            <person name="Woyke T."/>
            <person name="Wu D."/>
            <person name="Spring S."/>
            <person name="Schroeder M."/>
            <person name="Brambilla E.-M."/>
            <person name="Klenk H.-P."/>
            <person name="Eisen J.A."/>
        </authorList>
    </citation>
    <scope>NUCLEOTIDE SEQUENCE [LARGE SCALE GENOMIC DNA]</scope>
    <source>
        <strain evidence="4">ATCC BAA-1197 / DSM 17291 / Cas60314</strain>
    </source>
</reference>
<gene>
    <name evidence="3" type="ordered locus">Tlie_0307</name>
</gene>